<dbReference type="PROSITE" id="PS52050">
    <property type="entry name" value="WYL"/>
    <property type="match status" value="1"/>
</dbReference>
<dbReference type="PANTHER" id="PTHR34580:SF9">
    <property type="entry name" value="SLL5097 PROTEIN"/>
    <property type="match status" value="1"/>
</dbReference>
<proteinExistence type="predicted"/>
<dbReference type="Pfam" id="PF13280">
    <property type="entry name" value="WYL"/>
    <property type="match status" value="1"/>
</dbReference>
<feature type="domain" description="WYL" evidence="1">
    <location>
        <begin position="155"/>
        <end position="222"/>
    </location>
</feature>
<dbReference type="AlphaFoldDB" id="A0A975GBG0"/>
<evidence type="ECO:0000259" key="2">
    <source>
        <dbReference type="Pfam" id="PF25583"/>
    </source>
</evidence>
<dbReference type="Proteomes" id="UP000671913">
    <property type="component" value="Chromosome"/>
</dbReference>
<dbReference type="InterPro" id="IPR026881">
    <property type="entry name" value="WYL_dom"/>
</dbReference>
<accession>A0A975GBG0</accession>
<dbReference type="InterPro" id="IPR057727">
    <property type="entry name" value="WCX_dom"/>
</dbReference>
<evidence type="ECO:0000313" key="4">
    <source>
        <dbReference type="Proteomes" id="UP000671913"/>
    </source>
</evidence>
<gene>
    <name evidence="3" type="ORF">ACETAC_07865</name>
</gene>
<organism evidence="3 4">
    <name type="scientific">Aceticella autotrophica</name>
    <dbReference type="NCBI Taxonomy" id="2755338"/>
    <lineage>
        <taxon>Bacteria</taxon>
        <taxon>Bacillati</taxon>
        <taxon>Bacillota</taxon>
        <taxon>Clostridia</taxon>
        <taxon>Thermoanaerobacterales</taxon>
        <taxon>Thermoanaerobacteraceae</taxon>
        <taxon>Aceticella</taxon>
    </lineage>
</organism>
<dbReference type="PANTHER" id="PTHR34580">
    <property type="match status" value="1"/>
</dbReference>
<dbReference type="EMBL" id="CP060096">
    <property type="protein sequence ID" value="QSZ28403.1"/>
    <property type="molecule type" value="Genomic_DNA"/>
</dbReference>
<keyword evidence="4" id="KW-1185">Reference proteome</keyword>
<protein>
    <submittedName>
        <fullName evidence="3">WYL domain-containing protein</fullName>
    </submittedName>
</protein>
<dbReference type="KEGG" id="aaut:ACETAC_07865"/>
<evidence type="ECO:0000313" key="3">
    <source>
        <dbReference type="EMBL" id="QSZ28403.1"/>
    </source>
</evidence>
<dbReference type="Pfam" id="PF25583">
    <property type="entry name" value="WCX"/>
    <property type="match status" value="1"/>
</dbReference>
<sequence length="334" mass="39620">MMKNGGSTQIERQWRILSILSWENKGMSINQIYSRLTKSFGEEVSLKTIKRDIDELSLIFPISEEGEGRGIKYKLEKYKIDNIIFSVYELFSLYFIREIIRKYASSELGEIAFKLIERIISFIPSLYNDYIDRLCKAFLIQKDINTDIDVKVDDLKIIEEAILDKKRIKIRYYSFTSDSVSDREVDPYMIYMRNGYYYLTGFCKMHNEIRDFRISRIKDIKILTDTFEISHSFDRVKYYMYSWDVLKGDKKYLVKIKFIGNAARLVKEFDRCRADEIIEKDDGSLLFIKTISQFDEIKRWILGYGSEAEVIEPIELKDIIKKEIIKMAGKIKEI</sequence>
<evidence type="ECO:0000259" key="1">
    <source>
        <dbReference type="Pfam" id="PF13280"/>
    </source>
</evidence>
<name>A0A975GBG0_9THEO</name>
<feature type="domain" description="WCX" evidence="2">
    <location>
        <begin position="251"/>
        <end position="328"/>
    </location>
</feature>
<reference evidence="3" key="1">
    <citation type="submission" date="2020-08" db="EMBL/GenBank/DDBJ databases">
        <title>Genomic insights into the carbon and energy metabolism of the first obligate autotrophic acetogenic bacterium Aceticella autotrophica gen. nov., sp. nov.</title>
        <authorList>
            <person name="Toshchakov S.V."/>
            <person name="Elcheninov A.G."/>
            <person name="Kublanov I.V."/>
            <person name="Frolov E.N."/>
            <person name="Lebedinsky A.V."/>
        </authorList>
    </citation>
    <scope>NUCLEOTIDE SEQUENCE</scope>
    <source>
        <strain evidence="3">3443-3Ac</strain>
    </source>
</reference>
<dbReference type="InterPro" id="IPR051534">
    <property type="entry name" value="CBASS_pafABC_assoc_protein"/>
</dbReference>